<organism evidence="3">
    <name type="scientific">bioreactor metagenome</name>
    <dbReference type="NCBI Taxonomy" id="1076179"/>
    <lineage>
        <taxon>unclassified sequences</taxon>
        <taxon>metagenomes</taxon>
        <taxon>ecological metagenomes</taxon>
    </lineage>
</organism>
<dbReference type="Pfam" id="PF14319">
    <property type="entry name" value="Zn_Tnp_IS91"/>
    <property type="match status" value="1"/>
</dbReference>
<evidence type="ECO:0000259" key="2">
    <source>
        <dbReference type="Pfam" id="PF14319"/>
    </source>
</evidence>
<dbReference type="EMBL" id="VSSQ01011029">
    <property type="protein sequence ID" value="MPM45822.1"/>
    <property type="molecule type" value="Genomic_DNA"/>
</dbReference>
<name>A0A644ZYC5_9ZZZZ</name>
<accession>A0A644ZYC5</accession>
<dbReference type="GO" id="GO:0006313">
    <property type="term" value="P:DNA transposition"/>
    <property type="evidence" value="ECO:0007669"/>
    <property type="project" value="InterPro"/>
</dbReference>
<dbReference type="GO" id="GO:0003677">
    <property type="term" value="F:DNA binding"/>
    <property type="evidence" value="ECO:0007669"/>
    <property type="project" value="InterPro"/>
</dbReference>
<feature type="domain" description="Transposase IS801/IS1294" evidence="1">
    <location>
        <begin position="138"/>
        <end position="323"/>
    </location>
</feature>
<dbReference type="AlphaFoldDB" id="A0A644ZYC5"/>
<protein>
    <submittedName>
        <fullName evidence="3">IS91 family transposase ISAzo26</fullName>
    </submittedName>
</protein>
<evidence type="ECO:0000313" key="3">
    <source>
        <dbReference type="EMBL" id="MPM45822.1"/>
    </source>
</evidence>
<proteinExistence type="predicted"/>
<gene>
    <name evidence="3" type="ORF">SDC9_92514</name>
</gene>
<dbReference type="InterPro" id="IPR026889">
    <property type="entry name" value="Zn_Tnp"/>
</dbReference>
<dbReference type="InterPro" id="IPR054832">
    <property type="entry name" value="transpos_IS91"/>
</dbReference>
<dbReference type="PANTHER" id="PTHR37023:SF1">
    <property type="entry name" value="ISSOD25 TRANSPOSASE TNPA_ISSOD25"/>
    <property type="match status" value="1"/>
</dbReference>
<dbReference type="NCBIfam" id="NF033538">
    <property type="entry name" value="transpos_IS91"/>
    <property type="match status" value="1"/>
</dbReference>
<feature type="domain" description="Transposase zinc-binding" evidence="2">
    <location>
        <begin position="9"/>
        <end position="96"/>
    </location>
</feature>
<sequence>MAEVQDVFLASFDEYSRSHFVPLQAQKTAKAIMECRTQALGGHTDVCPDCGYTHQSYNSCRNRHCPKCQTVKKEQWIGKRKQDVLDVKHFHTVFTIPSELNALVLQNPRKLYELLFRASSETVRELTSDTKYLGATVGFMSILHSWGSNMSFHPHIHMVVTAGGIAPDGRWKPTRGRFFLPVKVLSCLFRGKFLSGCKGLYAKSKLSLKGENGNTVSRNAFSSLIDACFKKDWVVYSKEPFGGAEGVFEYLGRYTHRLVISNNRILSVEKGMTSFLWKDYKDESKLKETTLSNEEFIRRFLLHVLPHGFTRIRHYGLYSSRNKSKRLELYRMALAARFRSKRNKKKDKKLETPFEIAVRILGRDPRFCPRCGSLLNQQALARASPA</sequence>
<evidence type="ECO:0000259" key="1">
    <source>
        <dbReference type="Pfam" id="PF04986"/>
    </source>
</evidence>
<dbReference type="InterPro" id="IPR007069">
    <property type="entry name" value="Transposase_32"/>
</dbReference>
<reference evidence="3" key="1">
    <citation type="submission" date="2019-08" db="EMBL/GenBank/DDBJ databases">
        <authorList>
            <person name="Kucharzyk K."/>
            <person name="Murdoch R.W."/>
            <person name="Higgins S."/>
            <person name="Loffler F."/>
        </authorList>
    </citation>
    <scope>NUCLEOTIDE SEQUENCE</scope>
</reference>
<comment type="caution">
    <text evidence="3">The sequence shown here is derived from an EMBL/GenBank/DDBJ whole genome shotgun (WGS) entry which is preliminary data.</text>
</comment>
<dbReference type="GO" id="GO:0004803">
    <property type="term" value="F:transposase activity"/>
    <property type="evidence" value="ECO:0007669"/>
    <property type="project" value="InterPro"/>
</dbReference>
<dbReference type="Pfam" id="PF04986">
    <property type="entry name" value="Y2_Tnp"/>
    <property type="match status" value="1"/>
</dbReference>
<dbReference type="PANTHER" id="PTHR37023">
    <property type="entry name" value="TRANSPOSASE"/>
    <property type="match status" value="1"/>
</dbReference>